<proteinExistence type="predicted"/>
<feature type="region of interest" description="Disordered" evidence="1">
    <location>
        <begin position="139"/>
        <end position="173"/>
    </location>
</feature>
<reference evidence="2" key="1">
    <citation type="journal article" date="2021" name="Nat. Commun.">
        <title>Genetic determinants of endophytism in the Arabidopsis root mycobiome.</title>
        <authorList>
            <person name="Mesny F."/>
            <person name="Miyauchi S."/>
            <person name="Thiergart T."/>
            <person name="Pickel B."/>
            <person name="Atanasova L."/>
            <person name="Karlsson M."/>
            <person name="Huettel B."/>
            <person name="Barry K.W."/>
            <person name="Haridas S."/>
            <person name="Chen C."/>
            <person name="Bauer D."/>
            <person name="Andreopoulos W."/>
            <person name="Pangilinan J."/>
            <person name="LaButti K."/>
            <person name="Riley R."/>
            <person name="Lipzen A."/>
            <person name="Clum A."/>
            <person name="Drula E."/>
            <person name="Henrissat B."/>
            <person name="Kohler A."/>
            <person name="Grigoriev I.V."/>
            <person name="Martin F.M."/>
            <person name="Hacquard S."/>
        </authorList>
    </citation>
    <scope>NUCLEOTIDE SEQUENCE</scope>
    <source>
        <strain evidence="2">FSSC 5 MPI-SDFR-AT-0091</strain>
    </source>
</reference>
<evidence type="ECO:0000313" key="2">
    <source>
        <dbReference type="EMBL" id="KAH7260230.1"/>
    </source>
</evidence>
<sequence>MALRSALSTCTVYLPEVPRPHWPAIEAFPTWVGPPLLSHPKRFPTTKTKTKTTTLDNTRIITSGCTALFSSLSFSLPGVVFFLFSLAGLGLFPSVGAGSTRLDFTALTPFLVAGVPRFPQPIRRCRRSICFSHVQSSSSRARCPRPTSSPPSGPAPDFLSSVLSCPRSRSRPG</sequence>
<protein>
    <submittedName>
        <fullName evidence="2">Uncharacterized protein</fullName>
    </submittedName>
</protein>
<keyword evidence="3" id="KW-1185">Reference proteome</keyword>
<gene>
    <name evidence="2" type="ORF">B0J15DRAFT_282296</name>
</gene>
<dbReference type="Proteomes" id="UP000736672">
    <property type="component" value="Unassembled WGS sequence"/>
</dbReference>
<evidence type="ECO:0000313" key="3">
    <source>
        <dbReference type="Proteomes" id="UP000736672"/>
    </source>
</evidence>
<comment type="caution">
    <text evidence="2">The sequence shown here is derived from an EMBL/GenBank/DDBJ whole genome shotgun (WGS) entry which is preliminary data.</text>
</comment>
<accession>A0A9P9HME9</accession>
<name>A0A9P9HME9_FUSSL</name>
<organism evidence="2 3">
    <name type="scientific">Fusarium solani</name>
    <name type="common">Filamentous fungus</name>
    <dbReference type="NCBI Taxonomy" id="169388"/>
    <lineage>
        <taxon>Eukaryota</taxon>
        <taxon>Fungi</taxon>
        <taxon>Dikarya</taxon>
        <taxon>Ascomycota</taxon>
        <taxon>Pezizomycotina</taxon>
        <taxon>Sordariomycetes</taxon>
        <taxon>Hypocreomycetidae</taxon>
        <taxon>Hypocreales</taxon>
        <taxon>Nectriaceae</taxon>
        <taxon>Fusarium</taxon>
        <taxon>Fusarium solani species complex</taxon>
    </lineage>
</organism>
<dbReference type="AlphaFoldDB" id="A0A9P9HME9"/>
<evidence type="ECO:0000256" key="1">
    <source>
        <dbReference type="SAM" id="MobiDB-lite"/>
    </source>
</evidence>
<dbReference type="EMBL" id="JAGTJS010000008">
    <property type="protein sequence ID" value="KAH7260230.1"/>
    <property type="molecule type" value="Genomic_DNA"/>
</dbReference>